<accession>A0A6I2GLN8</accession>
<organism evidence="2 3">
    <name type="scientific">Fundicoccus ignavus</name>
    <dbReference type="NCBI Taxonomy" id="2664442"/>
    <lineage>
        <taxon>Bacteria</taxon>
        <taxon>Bacillati</taxon>
        <taxon>Bacillota</taxon>
        <taxon>Bacilli</taxon>
        <taxon>Lactobacillales</taxon>
        <taxon>Aerococcaceae</taxon>
        <taxon>Fundicoccus</taxon>
    </lineage>
</organism>
<sequence>MKSVGIITYHCADNFGGVLQVYALMKTIEQLGLRAEIIDFQPKEITYQYSPKFDIEYSLETQGLVITLKGMLKRLQNKSTLQEKSKNFSEFREKHLRLSMDTYLTEISLKENPPKYDFYITGSDQVWNPDLFEKIGNSYFLDFASPESTKISYAASIAKKVENEYADVFRDNLERFNYVSVREESAKLYLEDKTDKEVKVTIDPTLLLSKNDWVQISTYNKNDEKFILVYDLVKDPVIVSVANKIAKDNGYKIISYSIAKEYENWKGSFSTNNPTDFLGLVEKSEVIVTSSFHGTAFSIIYNKPFYTVPHPTRGSRMVDFLNKLQLSDRMVTDVSQLDEMKLEIDYTKVNKKLIELRNDSLEFLKIALGIEK</sequence>
<dbReference type="RefSeq" id="WP_153864150.1">
    <property type="nucleotide sequence ID" value="NZ_WJQS01000019.1"/>
</dbReference>
<proteinExistence type="predicted"/>
<evidence type="ECO:0000259" key="1">
    <source>
        <dbReference type="Pfam" id="PF04230"/>
    </source>
</evidence>
<evidence type="ECO:0000313" key="2">
    <source>
        <dbReference type="EMBL" id="MRI86501.1"/>
    </source>
</evidence>
<dbReference type="EMBL" id="WJQS01000019">
    <property type="protein sequence ID" value="MRI86501.1"/>
    <property type="molecule type" value="Genomic_DNA"/>
</dbReference>
<dbReference type="InterPro" id="IPR007345">
    <property type="entry name" value="Polysacch_pyruvyl_Trfase"/>
</dbReference>
<dbReference type="AlphaFoldDB" id="A0A6I2GLN8"/>
<keyword evidence="3" id="KW-1185">Reference proteome</keyword>
<reference evidence="2 3" key="1">
    <citation type="submission" date="2019-11" db="EMBL/GenBank/DDBJ databases">
        <title>Characterisation of Fundicoccus ignavus gen. nov. sp. nov., a novel genus of the family Aerococcaceae isolated from bulk tank milk.</title>
        <authorList>
            <person name="Siebert A."/>
            <person name="Huptas C."/>
            <person name="Wenning M."/>
            <person name="Scherer S."/>
            <person name="Doll E.V."/>
        </authorList>
    </citation>
    <scope>NUCLEOTIDE SEQUENCE [LARGE SCALE GENOMIC DNA]</scope>
    <source>
        <strain evidence="2 3">WS4759</strain>
    </source>
</reference>
<feature type="domain" description="Polysaccharide pyruvyl transferase" evidence="1">
    <location>
        <begin position="14"/>
        <end position="308"/>
    </location>
</feature>
<dbReference type="Pfam" id="PF04230">
    <property type="entry name" value="PS_pyruv_trans"/>
    <property type="match status" value="1"/>
</dbReference>
<evidence type="ECO:0000313" key="3">
    <source>
        <dbReference type="Proteomes" id="UP000430975"/>
    </source>
</evidence>
<comment type="caution">
    <text evidence="2">The sequence shown here is derived from an EMBL/GenBank/DDBJ whole genome shotgun (WGS) entry which is preliminary data.</text>
</comment>
<name>A0A6I2GLN8_9LACT</name>
<gene>
    <name evidence="2" type="ORF">GIY09_11660</name>
</gene>
<dbReference type="Proteomes" id="UP000430975">
    <property type="component" value="Unassembled WGS sequence"/>
</dbReference>
<protein>
    <recommendedName>
        <fullName evidence="1">Polysaccharide pyruvyl transferase domain-containing protein</fullName>
    </recommendedName>
</protein>